<dbReference type="EMBL" id="CP034456">
    <property type="protein sequence ID" value="QBM86673.1"/>
    <property type="molecule type" value="Genomic_DNA"/>
</dbReference>
<dbReference type="AlphaFoldDB" id="A0A4V1ADR9"/>
<reference evidence="4" key="1">
    <citation type="submission" date="2019-03" db="EMBL/GenBank/DDBJ databases">
        <title>Snf2 controls pulcherriminic acid biosynthesis and connects pigmentation and antifungal activity of the yeast Metschnikowia pulcherrima.</title>
        <authorList>
            <person name="Gore-Lloyd D."/>
            <person name="Sumann I."/>
            <person name="Brachmann A.O."/>
            <person name="Schneeberger K."/>
            <person name="Ortiz-Merino R.A."/>
            <person name="Moreno-Beltran M."/>
            <person name="Schlaefli M."/>
            <person name="Kirner P."/>
            <person name="Santos Kron A."/>
            <person name="Wolfe K.H."/>
            <person name="Piel J."/>
            <person name="Ahrens C.H."/>
            <person name="Henk D."/>
            <person name="Freimoser F.M."/>
        </authorList>
    </citation>
    <scope>NUCLEOTIDE SEQUENCE [LARGE SCALE GENOMIC DNA]</scope>
    <source>
        <strain evidence="4">APC 1.2</strain>
    </source>
</reference>
<protein>
    <submittedName>
        <fullName evidence="3">Uncharacterized protein</fullName>
    </submittedName>
</protein>
<proteinExistence type="predicted"/>
<accession>A0A4V1ADR9</accession>
<dbReference type="Proteomes" id="UP000292447">
    <property type="component" value="Chromosome I"/>
</dbReference>
<gene>
    <name evidence="3" type="ORF">METSCH_A13190</name>
</gene>
<evidence type="ECO:0000256" key="1">
    <source>
        <dbReference type="SAM" id="Coils"/>
    </source>
</evidence>
<evidence type="ECO:0000313" key="4">
    <source>
        <dbReference type="Proteomes" id="UP000292447"/>
    </source>
</evidence>
<feature type="coiled-coil region" evidence="1">
    <location>
        <begin position="117"/>
        <end position="144"/>
    </location>
</feature>
<evidence type="ECO:0000256" key="2">
    <source>
        <dbReference type="SAM" id="MobiDB-lite"/>
    </source>
</evidence>
<feature type="region of interest" description="Disordered" evidence="2">
    <location>
        <begin position="84"/>
        <end position="108"/>
    </location>
</feature>
<keyword evidence="1" id="KW-0175">Coiled coil</keyword>
<sequence length="353" mass="39422">MVAINVEYMSLKSGSGHIELEGKSESATNKLPPFNSSNNTQRPGISFAAPSSLIQKPFHSPCQEVDKSVKGGASSHFDMPLLISDHDGEESEGESVNGVQVSNREDADSRMPILPATQEVKRSIKEEKAKEDKLEERTETLQNKAPCVDFTERRAEGLTILSDTSLACTSAPSGLKETPEASEATPEIISCERNKVMKIVVKYVAMKITNSFPPPSARTVDPKEIPLDEYLMILVSRLQLSLPLFMKGIIYLFRYMDIIYLLRYVNQSNNFANYTDMGYGLKKLIIGCFRLVLARERKIKNWSDITGLSNAQINDIVRTVVGRLNGKLVIKNVELVKLRGEIFRFVKMVTKTI</sequence>
<keyword evidence="4" id="KW-1185">Reference proteome</keyword>
<organism evidence="3 4">
    <name type="scientific">Metschnikowia aff. pulcherrima</name>
    <dbReference type="NCBI Taxonomy" id="2163413"/>
    <lineage>
        <taxon>Eukaryota</taxon>
        <taxon>Fungi</taxon>
        <taxon>Dikarya</taxon>
        <taxon>Ascomycota</taxon>
        <taxon>Saccharomycotina</taxon>
        <taxon>Pichiomycetes</taxon>
        <taxon>Metschnikowiaceae</taxon>
        <taxon>Metschnikowia</taxon>
    </lineage>
</organism>
<name>A0A4V1ADR9_9ASCO</name>
<evidence type="ECO:0000313" key="3">
    <source>
        <dbReference type="EMBL" id="QBM86673.1"/>
    </source>
</evidence>